<evidence type="ECO:0000256" key="1">
    <source>
        <dbReference type="SAM" id="MobiDB-lite"/>
    </source>
</evidence>
<accession>A0A5D2YA55</accession>
<proteinExistence type="predicted"/>
<keyword evidence="3" id="KW-1185">Reference proteome</keyword>
<evidence type="ECO:0000313" key="2">
    <source>
        <dbReference type="EMBL" id="TYJ23298.1"/>
    </source>
</evidence>
<feature type="compositionally biased region" description="Pro residues" evidence="1">
    <location>
        <begin position="1"/>
        <end position="11"/>
    </location>
</feature>
<protein>
    <submittedName>
        <fullName evidence="2">Uncharacterized protein</fullName>
    </submittedName>
</protein>
<dbReference type="EMBL" id="CM017643">
    <property type="protein sequence ID" value="TYJ23298.1"/>
    <property type="molecule type" value="Genomic_DNA"/>
</dbReference>
<gene>
    <name evidence="2" type="ORF">E1A91_A08G182100v1</name>
</gene>
<dbReference type="Proteomes" id="UP000323597">
    <property type="component" value="Chromosome A08"/>
</dbReference>
<organism evidence="2 3">
    <name type="scientific">Gossypium mustelinum</name>
    <name type="common">Cotton</name>
    <name type="synonym">Gossypium caicoense</name>
    <dbReference type="NCBI Taxonomy" id="34275"/>
    <lineage>
        <taxon>Eukaryota</taxon>
        <taxon>Viridiplantae</taxon>
        <taxon>Streptophyta</taxon>
        <taxon>Embryophyta</taxon>
        <taxon>Tracheophyta</taxon>
        <taxon>Spermatophyta</taxon>
        <taxon>Magnoliopsida</taxon>
        <taxon>eudicotyledons</taxon>
        <taxon>Gunneridae</taxon>
        <taxon>Pentapetalae</taxon>
        <taxon>rosids</taxon>
        <taxon>malvids</taxon>
        <taxon>Malvales</taxon>
        <taxon>Malvaceae</taxon>
        <taxon>Malvoideae</taxon>
        <taxon>Gossypium</taxon>
    </lineage>
</organism>
<name>A0A5D2YA55_GOSMU</name>
<evidence type="ECO:0000313" key="3">
    <source>
        <dbReference type="Proteomes" id="UP000323597"/>
    </source>
</evidence>
<reference evidence="2 3" key="1">
    <citation type="submission" date="2019-07" db="EMBL/GenBank/DDBJ databases">
        <title>WGS assembly of Gossypium mustelinum.</title>
        <authorList>
            <person name="Chen Z.J."/>
            <person name="Sreedasyam A."/>
            <person name="Ando A."/>
            <person name="Song Q."/>
            <person name="De L."/>
            <person name="Hulse-Kemp A."/>
            <person name="Ding M."/>
            <person name="Ye W."/>
            <person name="Kirkbride R."/>
            <person name="Jenkins J."/>
            <person name="Plott C."/>
            <person name="Lovell J."/>
            <person name="Lin Y.-M."/>
            <person name="Vaughn R."/>
            <person name="Liu B."/>
            <person name="Li W."/>
            <person name="Simpson S."/>
            <person name="Scheffler B."/>
            <person name="Saski C."/>
            <person name="Grover C."/>
            <person name="Hu G."/>
            <person name="Conover J."/>
            <person name="Carlson J."/>
            <person name="Shu S."/>
            <person name="Boston L."/>
            <person name="Williams M."/>
            <person name="Peterson D."/>
            <person name="Mcgee K."/>
            <person name="Jones D."/>
            <person name="Wendel J."/>
            <person name="Stelly D."/>
            <person name="Grimwood J."/>
            <person name="Schmutz J."/>
        </authorList>
    </citation>
    <scope>NUCLEOTIDE SEQUENCE [LARGE SCALE GENOMIC DNA]</scope>
    <source>
        <strain evidence="2">1408120.09</strain>
    </source>
</reference>
<sequence>MGQHASPPPQPTTHAPQTNGQASTAQKSDYCERSQALRRRERDATLVRGDVKRAFMGV</sequence>
<dbReference type="AlphaFoldDB" id="A0A5D2YA55"/>
<feature type="region of interest" description="Disordered" evidence="1">
    <location>
        <begin position="1"/>
        <end position="43"/>
    </location>
</feature>